<organism evidence="2">
    <name type="scientific">Blastocystis hominis</name>
    <dbReference type="NCBI Taxonomy" id="12968"/>
    <lineage>
        <taxon>Eukaryota</taxon>
        <taxon>Sar</taxon>
        <taxon>Stramenopiles</taxon>
        <taxon>Bigyra</taxon>
        <taxon>Opalozoa</taxon>
        <taxon>Opalinata</taxon>
        <taxon>Blastocystidae</taxon>
        <taxon>Blastocystis</taxon>
    </lineage>
</organism>
<proteinExistence type="predicted"/>
<dbReference type="EMBL" id="FN668672">
    <property type="protein sequence ID" value="CBK24117.2"/>
    <property type="molecule type" value="Genomic_DNA"/>
</dbReference>
<evidence type="ECO:0000313" key="2">
    <source>
        <dbReference type="EMBL" id="CBK24117.2"/>
    </source>
</evidence>
<name>D8M7S8_BLAHO</name>
<gene>
    <name evidence="2" type="ORF">GSBLH_T00003886001</name>
</gene>
<keyword evidence="3" id="KW-1185">Reference proteome</keyword>
<feature type="chain" id="PRO_5003117768" evidence="1">
    <location>
        <begin position="20"/>
        <end position="125"/>
    </location>
</feature>
<dbReference type="InParanoid" id="D8M7S8"/>
<feature type="signal peptide" evidence="1">
    <location>
        <begin position="1"/>
        <end position="19"/>
    </location>
</feature>
<dbReference type="RefSeq" id="XP_012898165.1">
    <property type="nucleotide sequence ID" value="XM_013042711.1"/>
</dbReference>
<dbReference type="AlphaFoldDB" id="D8M7S8"/>
<reference evidence="2" key="1">
    <citation type="submission" date="2010-02" db="EMBL/GenBank/DDBJ databases">
        <title>Sequencing and annotation of the Blastocystis hominis genome.</title>
        <authorList>
            <person name="Wincker P."/>
        </authorList>
    </citation>
    <scope>NUCLEOTIDE SEQUENCE</scope>
    <source>
        <strain evidence="2">Singapore isolate B</strain>
    </source>
</reference>
<evidence type="ECO:0000313" key="3">
    <source>
        <dbReference type="Proteomes" id="UP000008312"/>
    </source>
</evidence>
<keyword evidence="1" id="KW-0732">Signal</keyword>
<sequence>MKAWRILFLIVALFASATAEWSKIDCSDKDVVKAIYEAEQYLKKLMQQEATYHVDHSLKCMHDSSVDKDLYGLSLYGKDTTRTAYVHNVVVSKDLSGDFHVESKQLISTKTAAELNSYPYQNILF</sequence>
<protein>
    <submittedName>
        <fullName evidence="2">Uncharacterized protein</fullName>
    </submittedName>
</protein>
<dbReference type="GeneID" id="24920946"/>
<evidence type="ECO:0000256" key="1">
    <source>
        <dbReference type="SAM" id="SignalP"/>
    </source>
</evidence>
<accession>D8M7S8</accession>
<dbReference type="OrthoDB" id="10470265at2759"/>
<dbReference type="Proteomes" id="UP000008312">
    <property type="component" value="Unassembled WGS sequence"/>
</dbReference>